<dbReference type="GO" id="GO:0019825">
    <property type="term" value="F:oxygen binding"/>
    <property type="evidence" value="ECO:0007669"/>
    <property type="project" value="InterPro"/>
</dbReference>
<dbReference type="STRING" id="418985.A0A1V9WZG3"/>
<dbReference type="OrthoDB" id="6344802at2759"/>
<dbReference type="GO" id="GO:0020037">
    <property type="term" value="F:heme binding"/>
    <property type="evidence" value="ECO:0007669"/>
    <property type="project" value="InterPro"/>
</dbReference>
<organism evidence="2 3">
    <name type="scientific">Tropilaelaps mercedesae</name>
    <dbReference type="NCBI Taxonomy" id="418985"/>
    <lineage>
        <taxon>Eukaryota</taxon>
        <taxon>Metazoa</taxon>
        <taxon>Ecdysozoa</taxon>
        <taxon>Arthropoda</taxon>
        <taxon>Chelicerata</taxon>
        <taxon>Arachnida</taxon>
        <taxon>Acari</taxon>
        <taxon>Parasitiformes</taxon>
        <taxon>Mesostigmata</taxon>
        <taxon>Gamasina</taxon>
        <taxon>Dermanyssoidea</taxon>
        <taxon>Laelapidae</taxon>
        <taxon>Tropilaelaps</taxon>
    </lineage>
</organism>
<dbReference type="SUPFAM" id="SSF46458">
    <property type="entry name" value="Globin-like"/>
    <property type="match status" value="1"/>
</dbReference>
<accession>A0A1V9WZG3</accession>
<evidence type="ECO:0000313" key="3">
    <source>
        <dbReference type="Proteomes" id="UP000192247"/>
    </source>
</evidence>
<comment type="caution">
    <text evidence="2">The sequence shown here is derived from an EMBL/GenBank/DDBJ whole genome shotgun (WGS) entry which is preliminary data.</text>
</comment>
<proteinExistence type="predicted"/>
<dbReference type="InParanoid" id="A0A1V9WZG3"/>
<reference evidence="2 3" key="1">
    <citation type="journal article" date="2017" name="Gigascience">
        <title>Draft genome of the honey bee ectoparasitic mite, Tropilaelaps mercedesae, is shaped by the parasitic life history.</title>
        <authorList>
            <person name="Dong X."/>
            <person name="Armstrong S.D."/>
            <person name="Xia D."/>
            <person name="Makepeace B.L."/>
            <person name="Darby A.C."/>
            <person name="Kadowaki T."/>
        </authorList>
    </citation>
    <scope>NUCLEOTIDE SEQUENCE [LARGE SCALE GENOMIC DNA]</scope>
    <source>
        <strain evidence="2">Wuxi-XJTLU</strain>
    </source>
</reference>
<dbReference type="EMBL" id="MNPL01031440">
    <property type="protein sequence ID" value="OQR66685.1"/>
    <property type="molecule type" value="Genomic_DNA"/>
</dbReference>
<dbReference type="AlphaFoldDB" id="A0A1V9WZG3"/>
<name>A0A1V9WZG3_9ACAR</name>
<dbReference type="Gene3D" id="1.10.490.10">
    <property type="entry name" value="Globins"/>
    <property type="match status" value="1"/>
</dbReference>
<dbReference type="InterPro" id="IPR012292">
    <property type="entry name" value="Globin/Proto"/>
</dbReference>
<evidence type="ECO:0000256" key="1">
    <source>
        <dbReference type="SAM" id="MobiDB-lite"/>
    </source>
</evidence>
<gene>
    <name evidence="2" type="ORF">BIW11_02312</name>
</gene>
<dbReference type="Proteomes" id="UP000192247">
    <property type="component" value="Unassembled WGS sequence"/>
</dbReference>
<dbReference type="InterPro" id="IPR009050">
    <property type="entry name" value="Globin-like_sf"/>
</dbReference>
<protein>
    <submittedName>
        <fullName evidence="2">Neuroglobin-like</fullName>
    </submittedName>
</protein>
<sequence>MGCTLSKAVTSLVHKGSERSAGVGRVADVDDPPPPPPPDPRSPLTARQIFSISKSWKAIARAMEPTGVEMFVRLFKQNEELLDLFTRHVYVKLVCFVRWFHSQ</sequence>
<keyword evidence="3" id="KW-1185">Reference proteome</keyword>
<feature type="compositionally biased region" description="Pro residues" evidence="1">
    <location>
        <begin position="32"/>
        <end position="41"/>
    </location>
</feature>
<feature type="region of interest" description="Disordered" evidence="1">
    <location>
        <begin position="16"/>
        <end position="44"/>
    </location>
</feature>
<evidence type="ECO:0000313" key="2">
    <source>
        <dbReference type="EMBL" id="OQR66685.1"/>
    </source>
</evidence>